<evidence type="ECO:0000259" key="7">
    <source>
        <dbReference type="PROSITE" id="PS51180"/>
    </source>
</evidence>
<protein>
    <recommendedName>
        <fullName evidence="5">BRO domain-containing protein 1</fullName>
    </recommendedName>
</protein>
<evidence type="ECO:0000256" key="2">
    <source>
        <dbReference type="ARBA" id="ARBA00004496"/>
    </source>
</evidence>
<dbReference type="EMBL" id="CP015054">
    <property type="protein sequence ID" value="QGN13424.1"/>
    <property type="molecule type" value="Genomic_DNA"/>
</dbReference>
<evidence type="ECO:0000256" key="4">
    <source>
        <dbReference type="ARBA" id="ARBA00022753"/>
    </source>
</evidence>
<feature type="region of interest" description="Disordered" evidence="6">
    <location>
        <begin position="719"/>
        <end position="800"/>
    </location>
</feature>
<dbReference type="CDD" id="cd09237">
    <property type="entry name" value="V_ScBro1_like"/>
    <property type="match status" value="1"/>
</dbReference>
<gene>
    <name evidence="8" type="primary">BRO1</name>
    <name evidence="8" type="ORF">FIM1_61</name>
</gene>
<name>A0ABX6ERA2_KLUMA</name>
<dbReference type="Gene3D" id="1.20.120.560">
    <property type="entry name" value="alix/aip1 in complex with the ypdl late domain"/>
    <property type="match status" value="1"/>
</dbReference>
<sequence length="811" mass="92305">MKTVIIPLRIKDTESVSWAKGLVSYLKKSYGSGQWSVFYDEEKTKEIDACRTTANSDLAPESLLEQNYKYAAILEQVYLRLGSHSGALQIDFIWYEAEYHPGLADKKYKQRTVVFEKSSVMYNIGVLLTQIAKKKMSDDYKSAVPYLSRAMACFSYMSNHFLNSPSVDCAAENTAFLSTLCHAEAQELFLLTLVNGPEPSGRASLISKLAHTAANLYEECQQYYEENYKVGFGTTVYGEDKWKDIITLKVHLYKAVTAYNQLLVLEDSKRIGEAISYGNIALEEIKEAVHYKIFVKEEIDVVALKTVIEEKLKSLIKDNDFIYNDLIPSDVTLESIKTMDAIKPIIWEEQIKSYLDDDLIELCKGAFKGIVPMEVYENESIYSEEKASLLRKEVETVETADWEYQSFIEFTDLPKLIKDLESKYADGSGSNIDDPQYDLMRQQIESWSKLVQTNKLKNVNEQLQNIVNRRNEILSVLSNVSPDQKENAMKIKNSLLQASQSDEKIFSTINPYLEEVGLLSNPSLLFNVMNRFQSKNTQPSLLDIDDTKNEQILERLSNIKNNQETLRLLKEERSRNLKDFKESLNNDDITQKLILHTGKSAKDIKAFFEEELDKFKPLSSRIEATIFKQTNLINDIKIKLDEIFKLTGIQDKTPEQESLSKERREFFDKMEKAYTQFMIYTTDLPKGLSFYDTLLKMAKDISSVNRPDQSAGRYVDGLIPPAVPQRSTQSTSLADSLARMSVRDTSNVQQGVPAVPKRNYEGVNSSPPIPPKSLPSGLNGLLGQQKPSSGPTSFYNNPSVFDEDLYSKFSK</sequence>
<dbReference type="Proteomes" id="UP000422736">
    <property type="component" value="Chromosome 1"/>
</dbReference>
<dbReference type="Pfam" id="PF13949">
    <property type="entry name" value="ALIX_LYPXL_bnd"/>
    <property type="match status" value="1"/>
</dbReference>
<dbReference type="InterPro" id="IPR025304">
    <property type="entry name" value="ALIX_V_dom"/>
</dbReference>
<proteinExistence type="predicted"/>
<feature type="domain" description="BRO1" evidence="7">
    <location>
        <begin position="4"/>
        <end position="404"/>
    </location>
</feature>
<dbReference type="CDD" id="cd09242">
    <property type="entry name" value="BRO1_ScBro1_like"/>
    <property type="match status" value="1"/>
</dbReference>
<dbReference type="InterPro" id="IPR038499">
    <property type="entry name" value="BRO1_sf"/>
</dbReference>
<evidence type="ECO:0000256" key="3">
    <source>
        <dbReference type="ARBA" id="ARBA00022490"/>
    </source>
</evidence>
<evidence type="ECO:0000256" key="5">
    <source>
        <dbReference type="ARBA" id="ARBA00041284"/>
    </source>
</evidence>
<dbReference type="PANTHER" id="PTHR23030:SF30">
    <property type="entry name" value="TYROSINE-PROTEIN PHOSPHATASE NON-RECEPTOR TYPE 23"/>
    <property type="match status" value="1"/>
</dbReference>
<reference evidence="8 9" key="1">
    <citation type="submission" date="2016-03" db="EMBL/GenBank/DDBJ databases">
        <title>How can Kluyveromyces marxianus grow so fast - potential evolutionary course in Saccharomyces Complex revealed by comparative genomics.</title>
        <authorList>
            <person name="Mo W."/>
            <person name="Lu W."/>
            <person name="Yang X."/>
            <person name="Qi J."/>
            <person name="Lv H."/>
        </authorList>
    </citation>
    <scope>NUCLEOTIDE SEQUENCE [LARGE SCALE GENOMIC DNA]</scope>
    <source>
        <strain evidence="8 9">FIM1</strain>
    </source>
</reference>
<accession>A0ABX6ERA2</accession>
<dbReference type="Pfam" id="PF03097">
    <property type="entry name" value="BRO1"/>
    <property type="match status" value="1"/>
</dbReference>
<dbReference type="PANTHER" id="PTHR23030">
    <property type="entry name" value="PCD6 INTERACTING PROTEIN-RELATED"/>
    <property type="match status" value="1"/>
</dbReference>
<keyword evidence="9" id="KW-1185">Reference proteome</keyword>
<dbReference type="InterPro" id="IPR004328">
    <property type="entry name" value="BRO1_dom"/>
</dbReference>
<evidence type="ECO:0000256" key="1">
    <source>
        <dbReference type="ARBA" id="ARBA00004177"/>
    </source>
</evidence>
<reference evidence="8 9" key="2">
    <citation type="submission" date="2019-11" db="EMBL/GenBank/DDBJ databases">
        <authorList>
            <person name="Lu H."/>
        </authorList>
    </citation>
    <scope>NUCLEOTIDE SEQUENCE [LARGE SCALE GENOMIC DNA]</scope>
    <source>
        <strain evidence="8 9">FIM1</strain>
    </source>
</reference>
<evidence type="ECO:0000313" key="8">
    <source>
        <dbReference type="EMBL" id="QGN13424.1"/>
    </source>
</evidence>
<dbReference type="Gene3D" id="1.25.40.280">
    <property type="entry name" value="alix/aip1 like domains"/>
    <property type="match status" value="1"/>
</dbReference>
<organism evidence="8 9">
    <name type="scientific">Kluyveromyces marxianus</name>
    <name type="common">Yeast</name>
    <name type="synonym">Candida kefyr</name>
    <dbReference type="NCBI Taxonomy" id="4911"/>
    <lineage>
        <taxon>Eukaryota</taxon>
        <taxon>Fungi</taxon>
        <taxon>Dikarya</taxon>
        <taxon>Ascomycota</taxon>
        <taxon>Saccharomycotina</taxon>
        <taxon>Saccharomycetes</taxon>
        <taxon>Saccharomycetales</taxon>
        <taxon>Saccharomycetaceae</taxon>
        <taxon>Kluyveromyces</taxon>
    </lineage>
</organism>
<keyword evidence="3" id="KW-0963">Cytoplasm</keyword>
<feature type="compositionally biased region" description="Polar residues" evidence="6">
    <location>
        <begin position="725"/>
        <end position="734"/>
    </location>
</feature>
<feature type="compositionally biased region" description="Polar residues" evidence="6">
    <location>
        <begin position="785"/>
        <end position="799"/>
    </location>
</feature>
<keyword evidence="4" id="KW-0967">Endosome</keyword>
<evidence type="ECO:0000256" key="6">
    <source>
        <dbReference type="SAM" id="MobiDB-lite"/>
    </source>
</evidence>
<dbReference type="Gene3D" id="1.20.140.50">
    <property type="entry name" value="alix/aip1 like domains"/>
    <property type="match status" value="1"/>
</dbReference>
<dbReference type="PROSITE" id="PS51180">
    <property type="entry name" value="BRO1"/>
    <property type="match status" value="1"/>
</dbReference>
<dbReference type="SMART" id="SM01041">
    <property type="entry name" value="BRO1"/>
    <property type="match status" value="1"/>
</dbReference>
<evidence type="ECO:0000313" key="9">
    <source>
        <dbReference type="Proteomes" id="UP000422736"/>
    </source>
</evidence>
<comment type="subcellular location">
    <subcellularLocation>
        <location evidence="2">Cytoplasm</location>
    </subcellularLocation>
    <subcellularLocation>
        <location evidence="1">Endosome</location>
    </subcellularLocation>
</comment>